<gene>
    <name evidence="2" type="ORF">TTAC_LOCUS4666</name>
</gene>
<sequence length="209" mass="23081">MMETTAPTSDRKEHGGHNSIESQVQNTISSDQSEIGDATYHLEAVREQLTTSDMDNFCKGKSKEGVSTLATHFEEVACEVHLSTETMNGQDSRPGDAFDRSIETRDIPLEPVPAVDQVSSKLQDRPLKSSRVSESSLTEVSSPVEVIVNESERFPVDTGEVMKQRFIELFKAESKKLKAAKAAYLSKKQMIRELKMLLEQGLSLSGSVS</sequence>
<feature type="compositionally biased region" description="Polar residues" evidence="1">
    <location>
        <begin position="19"/>
        <end position="33"/>
    </location>
</feature>
<reference evidence="4" key="1">
    <citation type="submission" date="2017-02" db="UniProtKB">
        <authorList>
            <consortium name="WormBaseParasite"/>
        </authorList>
    </citation>
    <scope>IDENTIFICATION</scope>
</reference>
<dbReference type="Proteomes" id="UP000274429">
    <property type="component" value="Unassembled WGS sequence"/>
</dbReference>
<evidence type="ECO:0000313" key="2">
    <source>
        <dbReference type="EMBL" id="VDM25403.1"/>
    </source>
</evidence>
<evidence type="ECO:0000256" key="1">
    <source>
        <dbReference type="SAM" id="MobiDB-lite"/>
    </source>
</evidence>
<feature type="region of interest" description="Disordered" evidence="1">
    <location>
        <begin position="1"/>
        <end position="39"/>
    </location>
</feature>
<keyword evidence="3" id="KW-1185">Reference proteome</keyword>
<evidence type="ECO:0000313" key="4">
    <source>
        <dbReference type="WBParaSite" id="TTAC_0000468201-mRNA-1"/>
    </source>
</evidence>
<reference evidence="2 3" key="2">
    <citation type="submission" date="2018-11" db="EMBL/GenBank/DDBJ databases">
        <authorList>
            <consortium name="Pathogen Informatics"/>
        </authorList>
    </citation>
    <scope>NUCLEOTIDE SEQUENCE [LARGE SCALE GENOMIC DNA]</scope>
</reference>
<dbReference type="EMBL" id="UYWX01005006">
    <property type="protein sequence ID" value="VDM25403.1"/>
    <property type="molecule type" value="Genomic_DNA"/>
</dbReference>
<proteinExistence type="predicted"/>
<evidence type="ECO:0000313" key="3">
    <source>
        <dbReference type="Proteomes" id="UP000274429"/>
    </source>
</evidence>
<organism evidence="4">
    <name type="scientific">Hydatigena taeniaeformis</name>
    <name type="common">Feline tapeworm</name>
    <name type="synonym">Taenia taeniaeformis</name>
    <dbReference type="NCBI Taxonomy" id="6205"/>
    <lineage>
        <taxon>Eukaryota</taxon>
        <taxon>Metazoa</taxon>
        <taxon>Spiralia</taxon>
        <taxon>Lophotrochozoa</taxon>
        <taxon>Platyhelminthes</taxon>
        <taxon>Cestoda</taxon>
        <taxon>Eucestoda</taxon>
        <taxon>Cyclophyllidea</taxon>
        <taxon>Taeniidae</taxon>
        <taxon>Hydatigera</taxon>
    </lineage>
</organism>
<name>A0A0R3WV92_HYDTA</name>
<dbReference type="OrthoDB" id="10448616at2759"/>
<dbReference type="AlphaFoldDB" id="A0A0R3WV92"/>
<protein>
    <submittedName>
        <fullName evidence="4">Ovule protein</fullName>
    </submittedName>
</protein>
<dbReference type="WBParaSite" id="TTAC_0000468201-mRNA-1">
    <property type="protein sequence ID" value="TTAC_0000468201-mRNA-1"/>
    <property type="gene ID" value="TTAC_0000468201"/>
</dbReference>
<accession>A0A0R3WV92</accession>